<evidence type="ECO:0000256" key="14">
    <source>
        <dbReference type="SAM" id="MobiDB-lite"/>
    </source>
</evidence>
<feature type="domain" description="TB" evidence="15">
    <location>
        <begin position="153"/>
        <end position="212"/>
    </location>
</feature>
<comment type="subcellular location">
    <subcellularLocation>
        <location evidence="1">Nucleus</location>
    </subcellularLocation>
    <subcellularLocation>
        <location evidence="2">Secreted</location>
    </subcellularLocation>
</comment>
<dbReference type="InterPro" id="IPR017878">
    <property type="entry name" value="TB_dom"/>
</dbReference>
<dbReference type="Gene3D" id="3.90.290.10">
    <property type="entry name" value="TGF-beta binding (TB) domain"/>
    <property type="match status" value="1"/>
</dbReference>
<dbReference type="SMART" id="SM00274">
    <property type="entry name" value="FOLN"/>
    <property type="match status" value="2"/>
</dbReference>
<evidence type="ECO:0000256" key="4">
    <source>
        <dbReference type="ARBA" id="ARBA00022729"/>
    </source>
</evidence>
<evidence type="ECO:0000256" key="6">
    <source>
        <dbReference type="ARBA" id="ARBA00022855"/>
    </source>
</evidence>
<keyword evidence="10" id="KW-0325">Glycoprotein</keyword>
<dbReference type="FunFam" id="3.30.60.30:FF:000028">
    <property type="entry name" value="Follistatin-related protein 3"/>
    <property type="match status" value="1"/>
</dbReference>
<dbReference type="Pfam" id="PF07648">
    <property type="entry name" value="Kazal_2"/>
    <property type="match status" value="2"/>
</dbReference>
<accession>A0A8B9WNJ4</accession>
<feature type="domain" description="Kazal-like" evidence="16">
    <location>
        <begin position="310"/>
        <end position="362"/>
    </location>
</feature>
<evidence type="ECO:0000256" key="13">
    <source>
        <dbReference type="ARBA" id="ARBA00077850"/>
    </source>
</evidence>
<dbReference type="InterPro" id="IPR036773">
    <property type="entry name" value="TB_dom_sf"/>
</dbReference>
<gene>
    <name evidence="17" type="primary">FSTL3</name>
</gene>
<dbReference type="CDD" id="cd00104">
    <property type="entry name" value="KAZAL_FS"/>
    <property type="match status" value="1"/>
</dbReference>
<dbReference type="Proteomes" id="UP000694520">
    <property type="component" value="Chromosome 8"/>
</dbReference>
<protein>
    <recommendedName>
        <fullName evidence="12">Follistatin-related protein 3</fullName>
    </recommendedName>
    <alternativeName>
        <fullName evidence="13">Follistatin-like protein 3</fullName>
    </alternativeName>
</protein>
<sequence>MQTTMRKAQQTHSSWVTGQLVPQTHGDTSNSKPRARLPGGAPAPHQLPPTSRATLPRAPPSPRPAPAGPPRPARSPRDLYRARRPRAGSGAAAALPAARPPAARASDAGVAAVSAFAMRPRAPGPLWPLPWGALAWAVGFVGSLGSGDPAPGGVCWLQQGREATCSLVLKTDVSQAECCASGNIDTAWSNFTHPGNKISLLGFLGLVHCLPCKDSCEGVECGPGKACRMLGGRPRCECAPDCTGLPARLQVCGSDGATYRDECELRAARCRGHPDLRVMYRGRCRKSCAHVVCLRPQSCVVDQTGSAHCVVCRAAPCPAPSSPGQELCGNNNVTYLSSCHLRQATCFLGRSIGVRHPGSCAGAARRGEQRGGLAPSPSPRPHFSFGPSHSAGAPEPLDPESEEEEENFV</sequence>
<evidence type="ECO:0000259" key="15">
    <source>
        <dbReference type="PROSITE" id="PS51364"/>
    </source>
</evidence>
<reference evidence="17" key="2">
    <citation type="submission" date="2025-08" db="UniProtKB">
        <authorList>
            <consortium name="Ensembl"/>
        </authorList>
    </citation>
    <scope>IDENTIFICATION</scope>
</reference>
<evidence type="ECO:0000256" key="11">
    <source>
        <dbReference type="ARBA" id="ARBA00023242"/>
    </source>
</evidence>
<keyword evidence="18" id="KW-1185">Reference proteome</keyword>
<keyword evidence="3" id="KW-0964">Secreted</keyword>
<keyword evidence="9" id="KW-0804">Transcription</keyword>
<dbReference type="GO" id="GO:0001503">
    <property type="term" value="P:ossification"/>
    <property type="evidence" value="ECO:0007669"/>
    <property type="project" value="UniProtKB-KW"/>
</dbReference>
<dbReference type="GO" id="GO:0005509">
    <property type="term" value="F:calcium ion binding"/>
    <property type="evidence" value="ECO:0007669"/>
    <property type="project" value="TreeGrafter"/>
</dbReference>
<dbReference type="Pfam" id="PF09289">
    <property type="entry name" value="FOLN"/>
    <property type="match status" value="1"/>
</dbReference>
<dbReference type="GO" id="GO:0005518">
    <property type="term" value="F:collagen binding"/>
    <property type="evidence" value="ECO:0007669"/>
    <property type="project" value="TreeGrafter"/>
</dbReference>
<evidence type="ECO:0000256" key="8">
    <source>
        <dbReference type="ARBA" id="ARBA00023157"/>
    </source>
</evidence>
<keyword evidence="4" id="KW-0732">Signal</keyword>
<dbReference type="PANTHER" id="PTHR13866">
    <property type="entry name" value="SPARC OSTEONECTIN"/>
    <property type="match status" value="1"/>
</dbReference>
<evidence type="ECO:0000313" key="17">
    <source>
        <dbReference type="Ensembl" id="ENSBGRP00000009409.1"/>
    </source>
</evidence>
<feature type="compositionally biased region" description="Acidic residues" evidence="14">
    <location>
        <begin position="397"/>
        <end position="409"/>
    </location>
</feature>
<dbReference type="GeneTree" id="ENSGT00940000161332"/>
<evidence type="ECO:0000256" key="3">
    <source>
        <dbReference type="ARBA" id="ARBA00022525"/>
    </source>
</evidence>
<dbReference type="InterPro" id="IPR036058">
    <property type="entry name" value="Kazal_dom_sf"/>
</dbReference>
<dbReference type="PROSITE" id="PS51465">
    <property type="entry name" value="KAZAL_2"/>
    <property type="match status" value="2"/>
</dbReference>
<keyword evidence="5" id="KW-0677">Repeat</keyword>
<keyword evidence="7" id="KW-0805">Transcription regulation</keyword>
<feature type="compositionally biased region" description="Polar residues" evidence="14">
    <location>
        <begin position="1"/>
        <end position="32"/>
    </location>
</feature>
<dbReference type="Pfam" id="PF21333">
    <property type="entry name" value="FST_N"/>
    <property type="match status" value="1"/>
</dbReference>
<evidence type="ECO:0000256" key="7">
    <source>
        <dbReference type="ARBA" id="ARBA00023015"/>
    </source>
</evidence>
<keyword evidence="6" id="KW-0892">Osteogenesis</keyword>
<feature type="compositionally biased region" description="Pro residues" evidence="14">
    <location>
        <begin position="57"/>
        <end position="73"/>
    </location>
</feature>
<dbReference type="SUPFAM" id="SSF57581">
    <property type="entry name" value="TB module/8-cys domain"/>
    <property type="match status" value="1"/>
</dbReference>
<dbReference type="Gene3D" id="3.30.60.30">
    <property type="match status" value="2"/>
</dbReference>
<evidence type="ECO:0000256" key="2">
    <source>
        <dbReference type="ARBA" id="ARBA00004613"/>
    </source>
</evidence>
<feature type="region of interest" description="Disordered" evidence="14">
    <location>
        <begin position="359"/>
        <end position="409"/>
    </location>
</feature>
<dbReference type="GO" id="GO:0050840">
    <property type="term" value="F:extracellular matrix binding"/>
    <property type="evidence" value="ECO:0007669"/>
    <property type="project" value="TreeGrafter"/>
</dbReference>
<evidence type="ECO:0000313" key="18">
    <source>
        <dbReference type="Proteomes" id="UP000694520"/>
    </source>
</evidence>
<dbReference type="Ensembl" id="ENSBGRT00000010832.1">
    <property type="protein sequence ID" value="ENSBGRP00000009409.1"/>
    <property type="gene ID" value="ENSBGRG00000005882.1"/>
</dbReference>
<dbReference type="SMART" id="SM00280">
    <property type="entry name" value="KAZAL"/>
    <property type="match status" value="2"/>
</dbReference>
<evidence type="ECO:0000259" key="16">
    <source>
        <dbReference type="PROSITE" id="PS51465"/>
    </source>
</evidence>
<evidence type="ECO:0000256" key="1">
    <source>
        <dbReference type="ARBA" id="ARBA00004123"/>
    </source>
</evidence>
<dbReference type="PANTHER" id="PTHR13866:SF29">
    <property type="entry name" value="FOLLISTATIN"/>
    <property type="match status" value="1"/>
</dbReference>
<dbReference type="InterPro" id="IPR003645">
    <property type="entry name" value="Fol_N"/>
</dbReference>
<dbReference type="GO" id="GO:0005615">
    <property type="term" value="C:extracellular space"/>
    <property type="evidence" value="ECO:0007669"/>
    <property type="project" value="TreeGrafter"/>
</dbReference>
<dbReference type="InterPro" id="IPR002350">
    <property type="entry name" value="Kazal_dom"/>
</dbReference>
<dbReference type="InterPro" id="IPR015369">
    <property type="entry name" value="Follistatin/Osteonectin_EGF"/>
</dbReference>
<dbReference type="PROSITE" id="PS51364">
    <property type="entry name" value="TB"/>
    <property type="match status" value="1"/>
</dbReference>
<evidence type="ECO:0000256" key="12">
    <source>
        <dbReference type="ARBA" id="ARBA00069916"/>
    </source>
</evidence>
<organism evidence="17 18">
    <name type="scientific">Bos mutus grunniens</name>
    <name type="common">Wild yak</name>
    <name type="synonym">Bos grunniens</name>
    <dbReference type="NCBI Taxonomy" id="30521"/>
    <lineage>
        <taxon>Eukaryota</taxon>
        <taxon>Metazoa</taxon>
        <taxon>Chordata</taxon>
        <taxon>Craniata</taxon>
        <taxon>Vertebrata</taxon>
        <taxon>Euteleostomi</taxon>
        <taxon>Mammalia</taxon>
        <taxon>Eutheria</taxon>
        <taxon>Laurasiatheria</taxon>
        <taxon>Artiodactyla</taxon>
        <taxon>Ruminantia</taxon>
        <taxon>Pecora</taxon>
        <taxon>Bovidae</taxon>
        <taxon>Bovinae</taxon>
        <taxon>Bos</taxon>
    </lineage>
</organism>
<proteinExistence type="predicted"/>
<keyword evidence="8" id="KW-1015">Disulfide bond</keyword>
<dbReference type="FunFam" id="3.30.60.30:FF:000025">
    <property type="entry name" value="Follistatin-related protein 3"/>
    <property type="match status" value="1"/>
</dbReference>
<reference evidence="17" key="1">
    <citation type="submission" date="2019-05" db="EMBL/GenBank/DDBJ databases">
        <authorList>
            <person name="Zhang S."/>
            <person name="Liu J."/>
        </authorList>
    </citation>
    <scope>NUCLEOTIDE SEQUENCE [LARGE SCALE GENOMIC DNA]</scope>
</reference>
<evidence type="ECO:0000256" key="10">
    <source>
        <dbReference type="ARBA" id="ARBA00023180"/>
    </source>
</evidence>
<feature type="region of interest" description="Disordered" evidence="14">
    <location>
        <begin position="1"/>
        <end position="77"/>
    </location>
</feature>
<keyword evidence="11" id="KW-0539">Nucleus</keyword>
<dbReference type="GO" id="GO:0005634">
    <property type="term" value="C:nucleus"/>
    <property type="evidence" value="ECO:0007669"/>
    <property type="project" value="UniProtKB-SubCell"/>
</dbReference>
<feature type="domain" description="Kazal-like" evidence="16">
    <location>
        <begin position="230"/>
        <end position="286"/>
    </location>
</feature>
<dbReference type="SUPFAM" id="SSF100895">
    <property type="entry name" value="Kazal-type serine protease inhibitors"/>
    <property type="match status" value="2"/>
</dbReference>
<dbReference type="AlphaFoldDB" id="A0A8B9WNJ4"/>
<dbReference type="FunFam" id="3.90.290.10:FF:000021">
    <property type="entry name" value="follistatin-related protein 3"/>
    <property type="match status" value="1"/>
</dbReference>
<evidence type="ECO:0000256" key="9">
    <source>
        <dbReference type="ARBA" id="ARBA00023163"/>
    </source>
</evidence>
<name>A0A8B9WNJ4_BOSMU</name>
<reference evidence="17" key="3">
    <citation type="submission" date="2025-09" db="UniProtKB">
        <authorList>
            <consortium name="Ensembl"/>
        </authorList>
    </citation>
    <scope>IDENTIFICATION</scope>
</reference>
<evidence type="ECO:0000256" key="5">
    <source>
        <dbReference type="ARBA" id="ARBA00022737"/>
    </source>
</evidence>